<feature type="domain" description="Fido" evidence="1">
    <location>
        <begin position="116"/>
        <end position="260"/>
    </location>
</feature>
<dbReference type="Proteomes" id="UP000806528">
    <property type="component" value="Unassembled WGS sequence"/>
</dbReference>
<evidence type="ECO:0000313" key="2">
    <source>
        <dbReference type="EMBL" id="MBE3001853.1"/>
    </source>
</evidence>
<dbReference type="RefSeq" id="WP_193124440.1">
    <property type="nucleotide sequence ID" value="NZ_JADBGI010000029.1"/>
</dbReference>
<keyword evidence="3" id="KW-1185">Reference proteome</keyword>
<dbReference type="InterPro" id="IPR036597">
    <property type="entry name" value="Fido-like_dom_sf"/>
</dbReference>
<proteinExistence type="predicted"/>
<comment type="caution">
    <text evidence="2">The sequence shown here is derived from an EMBL/GenBank/DDBJ whole genome shotgun (WGS) entry which is preliminary data.</text>
</comment>
<dbReference type="InterPro" id="IPR003812">
    <property type="entry name" value="Fido"/>
</dbReference>
<name>A0ABR9PDE0_9ACTN</name>
<dbReference type="SUPFAM" id="SSF140931">
    <property type="entry name" value="Fic-like"/>
    <property type="match status" value="1"/>
</dbReference>
<evidence type="ECO:0000313" key="3">
    <source>
        <dbReference type="Proteomes" id="UP000806528"/>
    </source>
</evidence>
<evidence type="ECO:0000259" key="1">
    <source>
        <dbReference type="PROSITE" id="PS51459"/>
    </source>
</evidence>
<accession>A0ABR9PDE0</accession>
<protein>
    <submittedName>
        <fullName evidence="2">Oxidoreductase</fullName>
    </submittedName>
</protein>
<sequence>MERVLPTRSVVFVSETTSASLSDPLARIAELPGVSDAVAETRTLVDRLLGHRILRRRSADVSTESSLRGACASAALEGAEVAMDEIREGHVYDTRIKGALRASGEIGTLVDTWPKAPGQVLARLHTLAAADAVTADALGRPRTAGERVEDPLEMGEAPPPEAALARMEGLYSLLRARTSVPALVTSALVHGELMSIRPFGWGDGLVARAAERLTLVERGLDPKSLVPSELGHQMLREEYAPALRQYMSGTPEGVAAWVVHCCRAVRAGAQDSLATCEALKRG</sequence>
<organism evidence="2 3">
    <name type="scientific">Nocardiopsis coralli</name>
    <dbReference type="NCBI Taxonomy" id="2772213"/>
    <lineage>
        <taxon>Bacteria</taxon>
        <taxon>Bacillati</taxon>
        <taxon>Actinomycetota</taxon>
        <taxon>Actinomycetes</taxon>
        <taxon>Streptosporangiales</taxon>
        <taxon>Nocardiopsidaceae</taxon>
        <taxon>Nocardiopsis</taxon>
    </lineage>
</organism>
<reference evidence="2 3" key="1">
    <citation type="submission" date="2020-09" db="EMBL/GenBank/DDBJ databases">
        <title>Diversity and distribution of actinomycetes associated with coral in the coast of Hainan.</title>
        <authorList>
            <person name="Li F."/>
        </authorList>
    </citation>
    <scope>NUCLEOTIDE SEQUENCE [LARGE SCALE GENOMIC DNA]</scope>
    <source>
        <strain evidence="2 3">HNM0947</strain>
    </source>
</reference>
<gene>
    <name evidence="2" type="ORF">IDM40_24615</name>
</gene>
<dbReference type="Gene3D" id="1.10.3290.10">
    <property type="entry name" value="Fido-like domain"/>
    <property type="match status" value="1"/>
</dbReference>
<dbReference type="EMBL" id="JADBGI010000029">
    <property type="protein sequence ID" value="MBE3001853.1"/>
    <property type="molecule type" value="Genomic_DNA"/>
</dbReference>
<dbReference type="PROSITE" id="PS51459">
    <property type="entry name" value="FIDO"/>
    <property type="match status" value="1"/>
</dbReference>